<feature type="compositionally biased region" description="Basic and acidic residues" evidence="1">
    <location>
        <begin position="57"/>
        <end position="78"/>
    </location>
</feature>
<dbReference type="Proteomes" id="UP000777265">
    <property type="component" value="Unassembled WGS sequence"/>
</dbReference>
<evidence type="ECO:0000256" key="1">
    <source>
        <dbReference type="SAM" id="MobiDB-lite"/>
    </source>
</evidence>
<sequence length="108" mass="11920">MTIVSLFERNEAIRQALRMTAGVRSITIGIPIGRAAEIIGINVGSMIVPHLSSLEADDRRVSPLSRETRRQDKPKKDYPDDEEGGSFYCKPDPSLRPGDASQIAGRLR</sequence>
<evidence type="ECO:0000313" key="3">
    <source>
        <dbReference type="Proteomes" id="UP000777265"/>
    </source>
</evidence>
<gene>
    <name evidence="2" type="ORF">GXY80_09130</name>
</gene>
<accession>A0A971M4I6</accession>
<comment type="caution">
    <text evidence="2">The sequence shown here is derived from an EMBL/GenBank/DDBJ whole genome shotgun (WGS) entry which is preliminary data.</text>
</comment>
<reference evidence="2" key="2">
    <citation type="submission" date="2020-01" db="EMBL/GenBank/DDBJ databases">
        <authorList>
            <person name="Campanaro S."/>
        </authorList>
    </citation>
    <scope>NUCLEOTIDE SEQUENCE</scope>
    <source>
        <strain evidence="2">AS06rmzACSIP_7</strain>
    </source>
</reference>
<dbReference type="AlphaFoldDB" id="A0A971M4I6"/>
<name>A0A971M4I6_9BACT</name>
<evidence type="ECO:0000313" key="2">
    <source>
        <dbReference type="EMBL" id="NLW35625.1"/>
    </source>
</evidence>
<dbReference type="EMBL" id="JAAYEE010000149">
    <property type="protein sequence ID" value="NLW35625.1"/>
    <property type="molecule type" value="Genomic_DNA"/>
</dbReference>
<protein>
    <submittedName>
        <fullName evidence="2">Uncharacterized protein</fullName>
    </submittedName>
</protein>
<feature type="region of interest" description="Disordered" evidence="1">
    <location>
        <begin position="57"/>
        <end position="108"/>
    </location>
</feature>
<organism evidence="2 3">
    <name type="scientific">Syntrophorhabdus aromaticivorans</name>
    <dbReference type="NCBI Taxonomy" id="328301"/>
    <lineage>
        <taxon>Bacteria</taxon>
        <taxon>Pseudomonadati</taxon>
        <taxon>Thermodesulfobacteriota</taxon>
        <taxon>Syntrophorhabdia</taxon>
        <taxon>Syntrophorhabdales</taxon>
        <taxon>Syntrophorhabdaceae</taxon>
        <taxon>Syntrophorhabdus</taxon>
    </lineage>
</organism>
<reference evidence="2" key="1">
    <citation type="journal article" date="2020" name="Biotechnol. Biofuels">
        <title>New insights from the biogas microbiome by comprehensive genome-resolved metagenomics of nearly 1600 species originating from multiple anaerobic digesters.</title>
        <authorList>
            <person name="Campanaro S."/>
            <person name="Treu L."/>
            <person name="Rodriguez-R L.M."/>
            <person name="Kovalovszki A."/>
            <person name="Ziels R.M."/>
            <person name="Maus I."/>
            <person name="Zhu X."/>
            <person name="Kougias P.G."/>
            <person name="Basile A."/>
            <person name="Luo G."/>
            <person name="Schluter A."/>
            <person name="Konstantinidis K.T."/>
            <person name="Angelidaki I."/>
        </authorList>
    </citation>
    <scope>NUCLEOTIDE SEQUENCE</scope>
    <source>
        <strain evidence="2">AS06rmzACSIP_7</strain>
    </source>
</reference>
<proteinExistence type="predicted"/>